<dbReference type="Pfam" id="PF04423">
    <property type="entry name" value="Rad50_zn_hook"/>
    <property type="match status" value="1"/>
</dbReference>
<feature type="compositionally biased region" description="Acidic residues" evidence="7">
    <location>
        <begin position="20"/>
        <end position="29"/>
    </location>
</feature>
<evidence type="ECO:0000256" key="3">
    <source>
        <dbReference type="ARBA" id="ARBA00022833"/>
    </source>
</evidence>
<dbReference type="GO" id="GO:0030870">
    <property type="term" value="C:Mre11 complex"/>
    <property type="evidence" value="ECO:0007669"/>
    <property type="project" value="TreeGrafter"/>
</dbReference>
<feature type="domain" description="Zinc-hook" evidence="8">
    <location>
        <begin position="415"/>
        <end position="451"/>
    </location>
</feature>
<feature type="coiled-coil region" evidence="6">
    <location>
        <begin position="328"/>
        <end position="373"/>
    </location>
</feature>
<dbReference type="GO" id="GO:0005524">
    <property type="term" value="F:ATP binding"/>
    <property type="evidence" value="ECO:0007669"/>
    <property type="project" value="UniProtKB-KW"/>
</dbReference>
<dbReference type="PANTHER" id="PTHR18867:SF12">
    <property type="entry name" value="DNA REPAIR PROTEIN RAD50"/>
    <property type="match status" value="1"/>
</dbReference>
<evidence type="ECO:0000313" key="9">
    <source>
        <dbReference type="EMBL" id="KAK9933048.1"/>
    </source>
</evidence>
<evidence type="ECO:0000256" key="4">
    <source>
        <dbReference type="ARBA" id="ARBA00022840"/>
    </source>
</evidence>
<dbReference type="GO" id="GO:0006302">
    <property type="term" value="P:double-strand break repair"/>
    <property type="evidence" value="ECO:0007669"/>
    <property type="project" value="TreeGrafter"/>
</dbReference>
<dbReference type="PANTHER" id="PTHR18867">
    <property type="entry name" value="RAD50"/>
    <property type="match status" value="1"/>
</dbReference>
<comment type="caution">
    <text evidence="9">The sequence shown here is derived from an EMBL/GenBank/DDBJ whole genome shotgun (WGS) entry which is preliminary data.</text>
</comment>
<feature type="region of interest" description="Disordered" evidence="7">
    <location>
        <begin position="1"/>
        <end position="29"/>
    </location>
</feature>
<evidence type="ECO:0000256" key="1">
    <source>
        <dbReference type="ARBA" id="ARBA00022723"/>
    </source>
</evidence>
<accession>A0AAW1X9L4</accession>
<evidence type="ECO:0000256" key="2">
    <source>
        <dbReference type="ARBA" id="ARBA00022741"/>
    </source>
</evidence>
<dbReference type="InterPro" id="IPR013134">
    <property type="entry name" value="Zn_hook_RAD50"/>
</dbReference>
<keyword evidence="10" id="KW-1185">Reference proteome</keyword>
<dbReference type="EMBL" id="JBEDUW010000004">
    <property type="protein sequence ID" value="KAK9933048.1"/>
    <property type="molecule type" value="Genomic_DNA"/>
</dbReference>
<dbReference type="GO" id="GO:0000722">
    <property type="term" value="P:telomere maintenance via recombination"/>
    <property type="evidence" value="ECO:0007669"/>
    <property type="project" value="TreeGrafter"/>
</dbReference>
<reference evidence="9 10" key="1">
    <citation type="journal article" date="2023" name="G3 (Bethesda)">
        <title>A chromosome-length genome assembly and annotation of blackberry (Rubus argutus, cv. 'Hillquist').</title>
        <authorList>
            <person name="Bruna T."/>
            <person name="Aryal R."/>
            <person name="Dudchenko O."/>
            <person name="Sargent D.J."/>
            <person name="Mead D."/>
            <person name="Buti M."/>
            <person name="Cavallini A."/>
            <person name="Hytonen T."/>
            <person name="Andres J."/>
            <person name="Pham M."/>
            <person name="Weisz D."/>
            <person name="Mascagni F."/>
            <person name="Usai G."/>
            <person name="Natali L."/>
            <person name="Bassil N."/>
            <person name="Fernandez G.E."/>
            <person name="Lomsadze A."/>
            <person name="Armour M."/>
            <person name="Olukolu B."/>
            <person name="Poorten T."/>
            <person name="Britton C."/>
            <person name="Davik J."/>
            <person name="Ashrafi H."/>
            <person name="Aiden E.L."/>
            <person name="Borodovsky M."/>
            <person name="Worthington M."/>
        </authorList>
    </citation>
    <scope>NUCLEOTIDE SEQUENCE [LARGE SCALE GENOMIC DNA]</scope>
    <source>
        <strain evidence="9">PI 553951</strain>
    </source>
</reference>
<dbReference type="GO" id="GO:0043047">
    <property type="term" value="F:single-stranded telomeric DNA binding"/>
    <property type="evidence" value="ECO:0007669"/>
    <property type="project" value="TreeGrafter"/>
</dbReference>
<dbReference type="GO" id="GO:0007004">
    <property type="term" value="P:telomere maintenance via telomerase"/>
    <property type="evidence" value="ECO:0007669"/>
    <property type="project" value="TreeGrafter"/>
</dbReference>
<evidence type="ECO:0000256" key="5">
    <source>
        <dbReference type="ARBA" id="ARBA00023054"/>
    </source>
</evidence>
<evidence type="ECO:0000256" key="7">
    <source>
        <dbReference type="SAM" id="MobiDB-lite"/>
    </source>
</evidence>
<dbReference type="GO" id="GO:0003691">
    <property type="term" value="F:double-stranded telomeric DNA binding"/>
    <property type="evidence" value="ECO:0007669"/>
    <property type="project" value="TreeGrafter"/>
</dbReference>
<organism evidence="9 10">
    <name type="scientific">Rubus argutus</name>
    <name type="common">Southern blackberry</name>
    <dbReference type="NCBI Taxonomy" id="59490"/>
    <lineage>
        <taxon>Eukaryota</taxon>
        <taxon>Viridiplantae</taxon>
        <taxon>Streptophyta</taxon>
        <taxon>Embryophyta</taxon>
        <taxon>Tracheophyta</taxon>
        <taxon>Spermatophyta</taxon>
        <taxon>Magnoliopsida</taxon>
        <taxon>eudicotyledons</taxon>
        <taxon>Gunneridae</taxon>
        <taxon>Pentapetalae</taxon>
        <taxon>rosids</taxon>
        <taxon>fabids</taxon>
        <taxon>Rosales</taxon>
        <taxon>Rosaceae</taxon>
        <taxon>Rosoideae</taxon>
        <taxon>Rosoideae incertae sedis</taxon>
        <taxon>Rubus</taxon>
    </lineage>
</organism>
<dbReference type="GO" id="GO:0070192">
    <property type="term" value="P:chromosome organization involved in meiotic cell cycle"/>
    <property type="evidence" value="ECO:0007669"/>
    <property type="project" value="TreeGrafter"/>
</dbReference>
<keyword evidence="3" id="KW-0862">Zinc</keyword>
<dbReference type="AlphaFoldDB" id="A0AAW1X9L4"/>
<evidence type="ECO:0000259" key="8">
    <source>
        <dbReference type="Pfam" id="PF04423"/>
    </source>
</evidence>
<gene>
    <name evidence="9" type="ORF">M0R45_020261</name>
</gene>
<feature type="compositionally biased region" description="Basic and acidic residues" evidence="7">
    <location>
        <begin position="1"/>
        <end position="14"/>
    </location>
</feature>
<dbReference type="GO" id="GO:0000794">
    <property type="term" value="C:condensed nuclear chromosome"/>
    <property type="evidence" value="ECO:0007669"/>
    <property type="project" value="TreeGrafter"/>
</dbReference>
<keyword evidence="1" id="KW-0479">Metal-binding</keyword>
<sequence>MKKAERSTRFKEQQRQYGDLAEENEDTDEELMEWKTKFEDRIRDLGIKIRKLEREQDDTKTKSNFLTQTIKDSIWQISKLQNEAEVHLSLKNERDSTIQNFFARHNLGSLPNPPFNNEVALNLTNRIKSRLCDLEKDLQEKKKSNETELKTAWDRYMDANDRWKLKEAQKQAKAEIKNGLLKRIEEKKNERDSFESKVSNCDLSRIDEKEKSMRIEVDRKANQLAVREFDSTIRQKQSEVFSIDQMITAVSREKNILDGDRDDRVILSHKKTDLETQKKKHKKIIDDYRDRIRGVLKGRLPPDKDLKSEITQALRAVTMEFEDLSTKSHEVEKEVNMFQMKIQEVNNNLSKHRKDLESKRRYIESRLQALDQQSFTVDCYTKVLDSAKEKRDLHKRKYNFADGMRQMFDPFEGVARAHHICPCCERPFSPEEEDEFVKKQKVKAANSSEQIKVLL</sequence>
<keyword evidence="5 6" id="KW-0175">Coiled coil</keyword>
<protein>
    <recommendedName>
        <fullName evidence="8">Zinc-hook domain-containing protein</fullName>
    </recommendedName>
</protein>
<keyword evidence="4" id="KW-0067">ATP-binding</keyword>
<name>A0AAW1X9L4_RUBAR</name>
<dbReference type="GO" id="GO:0046872">
    <property type="term" value="F:metal ion binding"/>
    <property type="evidence" value="ECO:0007669"/>
    <property type="project" value="UniProtKB-KW"/>
</dbReference>
<evidence type="ECO:0000313" key="10">
    <source>
        <dbReference type="Proteomes" id="UP001457282"/>
    </source>
</evidence>
<keyword evidence="2" id="KW-0547">Nucleotide-binding</keyword>
<dbReference type="Proteomes" id="UP001457282">
    <property type="component" value="Unassembled WGS sequence"/>
</dbReference>
<proteinExistence type="predicted"/>
<evidence type="ECO:0000256" key="6">
    <source>
        <dbReference type="SAM" id="Coils"/>
    </source>
</evidence>
<dbReference type="GO" id="GO:0051880">
    <property type="term" value="F:G-quadruplex DNA binding"/>
    <property type="evidence" value="ECO:0007669"/>
    <property type="project" value="TreeGrafter"/>
</dbReference>